<feature type="transmembrane region" description="Helical" evidence="10">
    <location>
        <begin position="900"/>
        <end position="924"/>
    </location>
</feature>
<keyword evidence="14" id="KW-1185">Reference proteome</keyword>
<evidence type="ECO:0000259" key="12">
    <source>
        <dbReference type="Pfam" id="PF07715"/>
    </source>
</evidence>
<feature type="domain" description="TonB-dependent receptor plug" evidence="12">
    <location>
        <begin position="69"/>
        <end position="162"/>
    </location>
</feature>
<keyword evidence="7" id="KW-0406">Ion transport</keyword>
<dbReference type="Proteomes" id="UP001195483">
    <property type="component" value="Unassembled WGS sequence"/>
</dbReference>
<organism evidence="13 14">
    <name type="scientific">Potamilus streckersoni</name>
    <dbReference type="NCBI Taxonomy" id="2493646"/>
    <lineage>
        <taxon>Eukaryota</taxon>
        <taxon>Metazoa</taxon>
        <taxon>Spiralia</taxon>
        <taxon>Lophotrochozoa</taxon>
        <taxon>Mollusca</taxon>
        <taxon>Bivalvia</taxon>
        <taxon>Autobranchia</taxon>
        <taxon>Heteroconchia</taxon>
        <taxon>Palaeoheterodonta</taxon>
        <taxon>Unionida</taxon>
        <taxon>Unionoidea</taxon>
        <taxon>Unionidae</taxon>
        <taxon>Ambleminae</taxon>
        <taxon>Lampsilini</taxon>
        <taxon>Potamilus</taxon>
    </lineage>
</organism>
<feature type="signal peptide" evidence="11">
    <location>
        <begin position="1"/>
        <end position="16"/>
    </location>
</feature>
<dbReference type="InterPro" id="IPR005625">
    <property type="entry name" value="PepSY-ass_TM"/>
</dbReference>
<dbReference type="PANTHER" id="PTHR32552">
    <property type="entry name" value="FERRICHROME IRON RECEPTOR-RELATED"/>
    <property type="match status" value="1"/>
</dbReference>
<feature type="transmembrane region" description="Helical" evidence="10">
    <location>
        <begin position="848"/>
        <end position="868"/>
    </location>
</feature>
<feature type="transmembrane region" description="Helical" evidence="10">
    <location>
        <begin position="1048"/>
        <end position="1069"/>
    </location>
</feature>
<dbReference type="PANTHER" id="PTHR32552:SF68">
    <property type="entry name" value="FERRICHROME OUTER MEMBRANE TRANSPORTER_PHAGE RECEPTOR"/>
    <property type="match status" value="1"/>
</dbReference>
<evidence type="ECO:0000256" key="7">
    <source>
        <dbReference type="ARBA" id="ARBA00023065"/>
    </source>
</evidence>
<dbReference type="Gene3D" id="2.40.170.20">
    <property type="entry name" value="TonB-dependent receptor, beta-barrel domain"/>
    <property type="match status" value="1"/>
</dbReference>
<dbReference type="PROSITE" id="PS52016">
    <property type="entry name" value="TONB_DEPENDENT_REC_3"/>
    <property type="match status" value="1"/>
</dbReference>
<accession>A0AAE0T834</accession>
<dbReference type="Gene3D" id="2.170.130.10">
    <property type="entry name" value="TonB-dependent receptor, plug domain"/>
    <property type="match status" value="1"/>
</dbReference>
<evidence type="ECO:0000256" key="4">
    <source>
        <dbReference type="ARBA" id="ARBA00022692"/>
    </source>
</evidence>
<evidence type="ECO:0000256" key="5">
    <source>
        <dbReference type="ARBA" id="ARBA00022729"/>
    </source>
</evidence>
<reference evidence="13" key="1">
    <citation type="journal article" date="2021" name="Genome Biol. Evol.">
        <title>A High-Quality Reference Genome for a Parasitic Bivalve with Doubly Uniparental Inheritance (Bivalvia: Unionida).</title>
        <authorList>
            <person name="Smith C.H."/>
        </authorList>
    </citation>
    <scope>NUCLEOTIDE SEQUENCE</scope>
    <source>
        <strain evidence="13">CHS0354</strain>
    </source>
</reference>
<evidence type="ECO:0000313" key="14">
    <source>
        <dbReference type="Proteomes" id="UP001195483"/>
    </source>
</evidence>
<dbReference type="AlphaFoldDB" id="A0AAE0T834"/>
<comment type="subcellular location">
    <subcellularLocation>
        <location evidence="1">Cell outer membrane</location>
        <topology evidence="1">Multi-pass membrane protein</topology>
    </subcellularLocation>
</comment>
<dbReference type="GO" id="GO:0015344">
    <property type="term" value="F:siderophore uptake transmembrane transporter activity"/>
    <property type="evidence" value="ECO:0007669"/>
    <property type="project" value="TreeGrafter"/>
</dbReference>
<proteinExistence type="predicted"/>
<dbReference type="InterPro" id="IPR036942">
    <property type="entry name" value="Beta-barrel_TonB_sf"/>
</dbReference>
<dbReference type="Pfam" id="PF07715">
    <property type="entry name" value="Plug"/>
    <property type="match status" value="1"/>
</dbReference>
<evidence type="ECO:0000256" key="8">
    <source>
        <dbReference type="ARBA" id="ARBA00023136"/>
    </source>
</evidence>
<keyword evidence="8 10" id="KW-0472">Membrane</keyword>
<evidence type="ECO:0000256" key="3">
    <source>
        <dbReference type="ARBA" id="ARBA00022496"/>
    </source>
</evidence>
<keyword evidence="10" id="KW-1133">Transmembrane helix</keyword>
<dbReference type="EMBL" id="JAEAOA010000085">
    <property type="protein sequence ID" value="KAK3605005.1"/>
    <property type="molecule type" value="Genomic_DNA"/>
</dbReference>
<keyword evidence="6" id="KW-0408">Iron</keyword>
<keyword evidence="2" id="KW-0813">Transport</keyword>
<reference evidence="13" key="3">
    <citation type="submission" date="2023-05" db="EMBL/GenBank/DDBJ databases">
        <authorList>
            <person name="Smith C.H."/>
        </authorList>
    </citation>
    <scope>NUCLEOTIDE SEQUENCE</scope>
    <source>
        <strain evidence="13">CHS0354</strain>
        <tissue evidence="13">Mantle</tissue>
    </source>
</reference>
<evidence type="ECO:0000256" key="6">
    <source>
        <dbReference type="ARBA" id="ARBA00023004"/>
    </source>
</evidence>
<dbReference type="InterPro" id="IPR012910">
    <property type="entry name" value="Plug_dom"/>
</dbReference>
<dbReference type="InterPro" id="IPR037066">
    <property type="entry name" value="Plug_dom_sf"/>
</dbReference>
<feature type="transmembrane region" description="Helical" evidence="10">
    <location>
        <begin position="720"/>
        <end position="741"/>
    </location>
</feature>
<reference evidence="13" key="2">
    <citation type="journal article" date="2021" name="Genome Biol. Evol.">
        <title>Developing a high-quality reference genome for a parasitic bivalve with doubly uniparental inheritance (Bivalvia: Unionida).</title>
        <authorList>
            <person name="Smith C.H."/>
        </authorList>
    </citation>
    <scope>NUCLEOTIDE SEQUENCE</scope>
    <source>
        <strain evidence="13">CHS0354</strain>
        <tissue evidence="13">Mantle</tissue>
    </source>
</reference>
<dbReference type="SUPFAM" id="SSF56935">
    <property type="entry name" value="Porins"/>
    <property type="match status" value="1"/>
</dbReference>
<keyword evidence="3" id="KW-0410">Iron transport</keyword>
<keyword evidence="4 10" id="KW-0812">Transmembrane</keyword>
<evidence type="ECO:0000256" key="1">
    <source>
        <dbReference type="ARBA" id="ARBA00004571"/>
    </source>
</evidence>
<keyword evidence="5 11" id="KW-0732">Signal</keyword>
<evidence type="ECO:0000256" key="9">
    <source>
        <dbReference type="ARBA" id="ARBA00023237"/>
    </source>
</evidence>
<evidence type="ECO:0000313" key="13">
    <source>
        <dbReference type="EMBL" id="KAK3605005.1"/>
    </source>
</evidence>
<gene>
    <name evidence="13" type="ORF">CHS0354_000670</name>
</gene>
<evidence type="ECO:0000256" key="11">
    <source>
        <dbReference type="SAM" id="SignalP"/>
    </source>
</evidence>
<dbReference type="InterPro" id="IPR039426">
    <property type="entry name" value="TonB-dep_rcpt-like"/>
</dbReference>
<comment type="caution">
    <text evidence="13">The sequence shown here is derived from an EMBL/GenBank/DDBJ whole genome shotgun (WGS) entry which is preliminary data.</text>
</comment>
<dbReference type="Pfam" id="PF03929">
    <property type="entry name" value="PepSY_TM"/>
    <property type="match status" value="1"/>
</dbReference>
<protein>
    <recommendedName>
        <fullName evidence="12">TonB-dependent receptor plug domain-containing protein</fullName>
    </recommendedName>
</protein>
<keyword evidence="9" id="KW-0998">Cell outer membrane</keyword>
<evidence type="ECO:0000256" key="10">
    <source>
        <dbReference type="SAM" id="Phobius"/>
    </source>
</evidence>
<evidence type="ECO:0000256" key="2">
    <source>
        <dbReference type="ARBA" id="ARBA00022448"/>
    </source>
</evidence>
<name>A0AAE0T834_9BIVA</name>
<sequence length="1075" mass="121395">MKYYLLVIILFSPLLGMSQVSEIKDSTNQEKHYSVKELTVSGLSRTHARNTYKVDSSHTVGKLPLRDIENPQVYNSISKEIMKDQVVVTFSQALKNATGVSRLWESTGRGGDGAEFYTMRGFSIQPTLTNGVANISNGALDPANIELIEVIKGPSGTLFGGNLISYGGLINVITKKPFKELAGNIGYVGGNYGLSRVKADINVPITNYLFVRVNSAYHSENHFQDAGFNRSFFIGMSLKLEASENLSFFVNTEFKTGESANPPMIFLNRNSPLSFSSIDVFEANYNKSYTNNALVIKNPTFGIQVHADLKITDNITSQSILSTGSTKTDGYYHYLWDNADGNTFTRFISKRDGETTTINLQQNFSGDHTLFQTIRNRIVIGFDFLSKEIRNNSTGWVANGTVSLREMTDNGTLTTQGVDNLLIKSSEGNSIAKTEIFSVYVSDVVNLVPNLPALSAMLSLRLDHFGGRPSYWQTNEIKNQITLSPKFGLVYQPILNVFSVFANYMNGFTNIAPAEVSDVNKQNPTIKVFDPEHANQWEAGAKANLFEDRISITGSYYNITVSNRVMTDPNNPNNQIQGGEIKSQGFEINITTSPIEGLSIVTGFSKNISETTVDATDGGYLGLRPEQAGPEHLFNFWASYKFQHGILKNLGIGFGCNYASEHKTLNRSTSGTFTLPSYIVLNAGLWYHANLFDLNFKIDNFTNLKYFTGWSTCFRVIHRWLGLLSGALIFVIAVTGCLYAFQQEIQDALQSYRFIEKRNSEYALPSELVTSAKAPLPDKELHSIKYQFDNRAAEAIFYHYEPTSYFIMFMNPYTGEILHTQNMEEGFFPFVLKGHFYLWLPPEIGQPVVATITLVFFLILVCGLVLWFPKNKQSIKNKVWFQWNPITNWKRKNYDLHSIFGFYSLFIAFIFVVTGLVWGFQWFAQSYYAVLGGEKSLEYEEPFSTATQKENTNVLDHLFLKLKSETPDIHSIEVHPPTSDSTTIAISTNTEYGTYWKIDYRYFDQFDFQEKYPNTIFNRFQNATFADKLMRMNYDIHTGAIFGFGGKIFMFFMSLLIASLPVTGFLFWYGKRKSM</sequence>
<feature type="chain" id="PRO_5041991115" description="TonB-dependent receptor plug domain-containing protein" evidence="11">
    <location>
        <begin position="17"/>
        <end position="1075"/>
    </location>
</feature>